<dbReference type="PANTHER" id="PTHR46015:SF1">
    <property type="entry name" value="HOMOCYSTEINE S-METHYLTRANSFERASE-LIKE ISOFORM 1"/>
    <property type="match status" value="1"/>
</dbReference>
<reference evidence="8" key="1">
    <citation type="submission" date="2021-02" db="EMBL/GenBank/DDBJ databases">
        <title>Infant gut strain persistence is associated with maternal origin, phylogeny, and functional potential including surface adhesion and iron acquisition.</title>
        <authorList>
            <person name="Lou Y.C."/>
        </authorList>
    </citation>
    <scope>NUCLEOTIDE SEQUENCE</scope>
    <source>
        <strain evidence="8">L3_106_000M1_dasL3_106_000M1_concoct_15</strain>
    </source>
</reference>
<evidence type="ECO:0000256" key="4">
    <source>
        <dbReference type="ARBA" id="ARBA00022833"/>
    </source>
</evidence>
<organism evidence="8 9">
    <name type="scientific">Acidaminococcus intestini</name>
    <dbReference type="NCBI Taxonomy" id="187327"/>
    <lineage>
        <taxon>Bacteria</taxon>
        <taxon>Bacillati</taxon>
        <taxon>Bacillota</taxon>
        <taxon>Negativicutes</taxon>
        <taxon>Acidaminococcales</taxon>
        <taxon>Acidaminococcaceae</taxon>
        <taxon>Acidaminococcus</taxon>
    </lineage>
</organism>
<keyword evidence="1 6" id="KW-0489">Methyltransferase</keyword>
<dbReference type="PIRSF" id="PIRSF037505">
    <property type="entry name" value="Betaine_HMT"/>
    <property type="match status" value="1"/>
</dbReference>
<dbReference type="SUPFAM" id="SSF82282">
    <property type="entry name" value="Homocysteine S-methyltransferase"/>
    <property type="match status" value="1"/>
</dbReference>
<sequence>MRQTLEKILEKNQICVIDGSMGTALERLGANLNNSLWTARVLLEQPELVKKVHLDYFRAGADAGITCSYQATIPGLMANGLAEKEAEELIVRSVKVFQEARDEWWEKEGKAAGRVYPMCLAGIGPYGAYLADGSEYKGHYEISEEALREFHERRAELLWQAGADVLLFETQPSLTEAKIEAGIAERIGADYWISFSCKDGLHINEGDLIRDCAKAFREGASHLRALGVNCTKPEYLESLIKELRKETELPIAVYPNSGETYDPVTKTWNGKGDGHSFKDYARMYMEAGARAVGGCCTTVSEHIVAVAEARAKFLEASE</sequence>
<comment type="caution">
    <text evidence="8">The sequence shown here is derived from an EMBL/GenBank/DDBJ whole genome shotgun (WGS) entry which is preliminary data.</text>
</comment>
<dbReference type="PANTHER" id="PTHR46015">
    <property type="entry name" value="ZGC:172121"/>
    <property type="match status" value="1"/>
</dbReference>
<dbReference type="EMBL" id="JAGZCZ010000005">
    <property type="protein sequence ID" value="MBS5519567.1"/>
    <property type="molecule type" value="Genomic_DNA"/>
</dbReference>
<feature type="binding site" evidence="6">
    <location>
        <position position="230"/>
    </location>
    <ligand>
        <name>Zn(2+)</name>
        <dbReference type="ChEBI" id="CHEBI:29105"/>
    </ligand>
</feature>
<feature type="binding site" evidence="6">
    <location>
        <position position="295"/>
    </location>
    <ligand>
        <name>Zn(2+)</name>
        <dbReference type="ChEBI" id="CHEBI:29105"/>
    </ligand>
</feature>
<evidence type="ECO:0000313" key="8">
    <source>
        <dbReference type="EMBL" id="MBS5519567.1"/>
    </source>
</evidence>
<evidence type="ECO:0000256" key="3">
    <source>
        <dbReference type="ARBA" id="ARBA00022723"/>
    </source>
</evidence>
<evidence type="ECO:0000256" key="1">
    <source>
        <dbReference type="ARBA" id="ARBA00022603"/>
    </source>
</evidence>
<feature type="domain" description="Hcy-binding" evidence="7">
    <location>
        <begin position="3"/>
        <end position="310"/>
    </location>
</feature>
<dbReference type="GO" id="GO:0046872">
    <property type="term" value="F:metal ion binding"/>
    <property type="evidence" value="ECO:0007669"/>
    <property type="project" value="UniProtKB-KW"/>
</dbReference>
<evidence type="ECO:0000256" key="6">
    <source>
        <dbReference type="PROSITE-ProRule" id="PRU00333"/>
    </source>
</evidence>
<keyword evidence="4 6" id="KW-0862">Zinc</keyword>
<dbReference type="NCBIfam" id="NF007020">
    <property type="entry name" value="PRK09485.1"/>
    <property type="match status" value="1"/>
</dbReference>
<dbReference type="InterPro" id="IPR017226">
    <property type="entry name" value="BHMT-like"/>
</dbReference>
<evidence type="ECO:0000259" key="7">
    <source>
        <dbReference type="PROSITE" id="PS50970"/>
    </source>
</evidence>
<dbReference type="Pfam" id="PF02574">
    <property type="entry name" value="S-methyl_trans"/>
    <property type="match status" value="1"/>
</dbReference>
<accession>A0A943ECC3</accession>
<evidence type="ECO:0000313" key="9">
    <source>
        <dbReference type="Proteomes" id="UP000754226"/>
    </source>
</evidence>
<dbReference type="GO" id="GO:0033528">
    <property type="term" value="P:S-methylmethionine cycle"/>
    <property type="evidence" value="ECO:0007669"/>
    <property type="project" value="TreeGrafter"/>
</dbReference>
<dbReference type="InterPro" id="IPR051486">
    <property type="entry name" value="Hcy_S-methyltransferase"/>
</dbReference>
<evidence type="ECO:0000256" key="2">
    <source>
        <dbReference type="ARBA" id="ARBA00022679"/>
    </source>
</evidence>
<comment type="cofactor">
    <cofactor evidence="6">
        <name>Zn(2+)</name>
        <dbReference type="ChEBI" id="CHEBI:29105"/>
    </cofactor>
</comment>
<dbReference type="PROSITE" id="PS50970">
    <property type="entry name" value="HCY"/>
    <property type="match status" value="1"/>
</dbReference>
<dbReference type="Gene3D" id="3.20.20.330">
    <property type="entry name" value="Homocysteine-binding-like domain"/>
    <property type="match status" value="1"/>
</dbReference>
<dbReference type="Proteomes" id="UP000754226">
    <property type="component" value="Unassembled WGS sequence"/>
</dbReference>
<feature type="binding site" evidence="6">
    <location>
        <position position="296"/>
    </location>
    <ligand>
        <name>Zn(2+)</name>
        <dbReference type="ChEBI" id="CHEBI:29105"/>
    </ligand>
</feature>
<dbReference type="GO" id="GO:0032259">
    <property type="term" value="P:methylation"/>
    <property type="evidence" value="ECO:0007669"/>
    <property type="project" value="UniProtKB-KW"/>
</dbReference>
<dbReference type="InterPro" id="IPR003726">
    <property type="entry name" value="HCY_dom"/>
</dbReference>
<keyword evidence="3 6" id="KW-0479">Metal-binding</keyword>
<protein>
    <recommendedName>
        <fullName evidence="5">S-methylmethionine:homocysteine methyltransferase</fullName>
    </recommendedName>
</protein>
<dbReference type="GO" id="GO:0008898">
    <property type="term" value="F:S-adenosylmethionine-homocysteine S-methyltransferase activity"/>
    <property type="evidence" value="ECO:0007669"/>
    <property type="project" value="TreeGrafter"/>
</dbReference>
<evidence type="ECO:0000256" key="5">
    <source>
        <dbReference type="ARBA" id="ARBA00076752"/>
    </source>
</evidence>
<proteinExistence type="predicted"/>
<name>A0A943ECC3_9FIRM</name>
<keyword evidence="2 6" id="KW-0808">Transferase</keyword>
<dbReference type="AlphaFoldDB" id="A0A943ECC3"/>
<dbReference type="InterPro" id="IPR036589">
    <property type="entry name" value="HCY_dom_sf"/>
</dbReference>
<dbReference type="FunFam" id="3.20.20.330:FF:000002">
    <property type="entry name" value="Homocysteine S-methyltransferase"/>
    <property type="match status" value="1"/>
</dbReference>
<dbReference type="GO" id="GO:0009086">
    <property type="term" value="P:methionine biosynthetic process"/>
    <property type="evidence" value="ECO:0007669"/>
    <property type="project" value="TreeGrafter"/>
</dbReference>
<gene>
    <name evidence="8" type="primary">mmuM</name>
    <name evidence="8" type="ORF">KHX13_04430</name>
</gene>